<dbReference type="EMBL" id="JBEWTB010000002">
    <property type="protein sequence ID" value="MET4758496.1"/>
    <property type="molecule type" value="Genomic_DNA"/>
</dbReference>
<sequence length="642" mass="72131">MNIVIAVDSFGLYEQYHDHFKVGDVKSFPVYTGVISIILNDYTEKCIIRKQGAVHLICGKVIRAGAFSIDVDCGDVILELDLLTEKFDLGDYIHAEVEFYFDSMDWVSGPGVEFDYHDDNAWEIKALESVLTLDSLYKDEAPESYKDLNERVMVKDMGDVWELDGYEFKYVDVSYELHCQLLPNTDNRLSSSDYRVKLYLGDSRSAPAGWTKCCDAEEAIEFLKAGLVVNVQMDFVCKSNDCTAVLLWMESAIKQRDFYPPEIEVISENSSRESEIQTILGKLSDYKKTNIQSLQDSLASDRRAAIRLRLASDKDITEATACQLIEDNHFIVLSTLAANPALSSASQLKIAQLKHHKTLGALASNTSLIPELKTKFLTSDIVGVRALLASNSSIDDSMQKTLLQDSSITVRMELAKNTRLAESVQEVLCKDSVDDVRISLAENPSLKGDVFNCLLNDDFYEVVRCAEKNPLLSKEQQEDIFYNKGSSSSLTFNPSLTAELQEKIADSYDAWALELLENPSLTDEMQIKLLNDDRLCNKSALAENPAISEKIEMVLVDHWDDELRATYASRNGLTLFAMRKLARDCSEDVRLELASSIQIPESIQMILAEDKCLDIQMDLRANENLCSNARNRLIELGVIKSL</sequence>
<evidence type="ECO:0000313" key="2">
    <source>
        <dbReference type="EMBL" id="MET4758496.1"/>
    </source>
</evidence>
<evidence type="ECO:0000313" key="3">
    <source>
        <dbReference type="Proteomes" id="UP001549366"/>
    </source>
</evidence>
<dbReference type="Pfam" id="PF20274">
    <property type="entry name" value="cREC_REC"/>
    <property type="match status" value="1"/>
</dbReference>
<accession>A0ABV2SL58</accession>
<dbReference type="Gene3D" id="1.25.10.10">
    <property type="entry name" value="Leucine-rich Repeat Variant"/>
    <property type="match status" value="2"/>
</dbReference>
<dbReference type="RefSeq" id="WP_354008576.1">
    <property type="nucleotide sequence ID" value="NZ_JBEWTA010000001.1"/>
</dbReference>
<dbReference type="InterPro" id="IPR046909">
    <property type="entry name" value="cREC_REC"/>
</dbReference>
<reference evidence="2 3" key="1">
    <citation type="submission" date="2024-06" db="EMBL/GenBank/DDBJ databases">
        <title>Genomic Encyclopedia of Type Strains, Phase V (KMG-V): Genome sequencing to study the core and pangenomes of soil and plant-associated prokaryotes.</title>
        <authorList>
            <person name="Whitman W."/>
        </authorList>
    </citation>
    <scope>NUCLEOTIDE SEQUENCE [LARGE SCALE GENOMIC DNA]</scope>
    <source>
        <strain evidence="2 3">NE40</strain>
    </source>
</reference>
<feature type="domain" description="Cyclic-phosphate processing Receiver" evidence="1">
    <location>
        <begin position="197"/>
        <end position="280"/>
    </location>
</feature>
<keyword evidence="3" id="KW-1185">Reference proteome</keyword>
<dbReference type="InterPro" id="IPR011989">
    <property type="entry name" value="ARM-like"/>
</dbReference>
<organism evidence="2 3">
    <name type="scientific">Endozoicomonas lisbonensis</name>
    <dbReference type="NCBI Taxonomy" id="3120522"/>
    <lineage>
        <taxon>Bacteria</taxon>
        <taxon>Pseudomonadati</taxon>
        <taxon>Pseudomonadota</taxon>
        <taxon>Gammaproteobacteria</taxon>
        <taxon>Oceanospirillales</taxon>
        <taxon>Endozoicomonadaceae</taxon>
        <taxon>Endozoicomonas</taxon>
    </lineage>
</organism>
<name>A0ABV2SL58_9GAMM</name>
<proteinExistence type="predicted"/>
<gene>
    <name evidence="2" type="ORF">V5J35_003688</name>
</gene>
<dbReference type="Proteomes" id="UP001549366">
    <property type="component" value="Unassembled WGS sequence"/>
</dbReference>
<protein>
    <recommendedName>
        <fullName evidence="1">Cyclic-phosphate processing Receiver domain-containing protein</fullName>
    </recommendedName>
</protein>
<comment type="caution">
    <text evidence="2">The sequence shown here is derived from an EMBL/GenBank/DDBJ whole genome shotgun (WGS) entry which is preliminary data.</text>
</comment>
<evidence type="ECO:0000259" key="1">
    <source>
        <dbReference type="Pfam" id="PF20274"/>
    </source>
</evidence>